<reference evidence="1 2" key="1">
    <citation type="journal article" date="2011" name="PLoS Pathog.">
        <title>Dynamic evolution of pathogenicity revealed by sequencing and comparative genomics of 19 Pseudomonas syringae isolates.</title>
        <authorList>
            <person name="Baltrus D.A."/>
            <person name="Nishimura M.T."/>
            <person name="Romanchuk A."/>
            <person name="Chang J.H."/>
            <person name="Mukhtar M.S."/>
            <person name="Cherkis K."/>
            <person name="Roach J."/>
            <person name="Grant S.R."/>
            <person name="Jones C.D."/>
            <person name="Dangl J.L."/>
        </authorList>
    </citation>
    <scope>NUCLEOTIDE SEQUENCE [LARGE SCALE GENOMIC DNA]</scope>
    <source>
        <strain evidence="1 2">1704B</strain>
    </source>
</reference>
<accession>F3GKV8</accession>
<comment type="caution">
    <text evidence="1">The sequence shown here is derived from an EMBL/GenBank/DDBJ whole genome shotgun (WGS) entry which is preliminary data.</text>
</comment>
<name>F3GKV8_PSESJ</name>
<organism evidence="1 2">
    <name type="scientific">Pseudomonas syringae pv. pisi str. 1704B</name>
    <dbReference type="NCBI Taxonomy" id="629263"/>
    <lineage>
        <taxon>Bacteria</taxon>
        <taxon>Pseudomonadati</taxon>
        <taxon>Pseudomonadota</taxon>
        <taxon>Gammaproteobacteria</taxon>
        <taxon>Pseudomonadales</taxon>
        <taxon>Pseudomonadaceae</taxon>
        <taxon>Pseudomonas</taxon>
        <taxon>Pseudomonas syringae</taxon>
    </lineage>
</organism>
<dbReference type="EMBL" id="AEAI01002453">
    <property type="protein sequence ID" value="EGH47711.1"/>
    <property type="molecule type" value="Genomic_DNA"/>
</dbReference>
<dbReference type="AlphaFoldDB" id="F3GKV8"/>
<keyword evidence="1" id="KW-0808">Transferase</keyword>
<proteinExistence type="predicted"/>
<sequence length="33" mass="3694">TCRFGHYNCMRLLEPDSVIQALSRLSSTPVEVA</sequence>
<gene>
    <name evidence="1" type="ORF">PSYPI_37748</name>
</gene>
<dbReference type="GO" id="GO:0016740">
    <property type="term" value="F:transferase activity"/>
    <property type="evidence" value="ECO:0007669"/>
    <property type="project" value="UniProtKB-KW"/>
</dbReference>
<keyword evidence="2" id="KW-1185">Reference proteome</keyword>
<evidence type="ECO:0000313" key="2">
    <source>
        <dbReference type="Proteomes" id="UP000004986"/>
    </source>
</evidence>
<evidence type="ECO:0000313" key="1">
    <source>
        <dbReference type="EMBL" id="EGH47711.1"/>
    </source>
</evidence>
<feature type="non-terminal residue" evidence="1">
    <location>
        <position position="1"/>
    </location>
</feature>
<protein>
    <submittedName>
        <fullName evidence="1">ADP-heptose:LPS heptosyltransferase II</fullName>
    </submittedName>
</protein>
<dbReference type="BioCyc" id="PSYR629263:G11X0-6851-MONOMER"/>
<dbReference type="Proteomes" id="UP000004986">
    <property type="component" value="Unassembled WGS sequence"/>
</dbReference>
<dbReference type="HOGENOM" id="CLU_3386596_0_0_6"/>